<dbReference type="EMBL" id="JAQQWK010000003">
    <property type="protein sequence ID" value="KAK8044216.1"/>
    <property type="molecule type" value="Genomic_DNA"/>
</dbReference>
<comment type="caution">
    <text evidence="6">The sequence shown here is derived from an EMBL/GenBank/DDBJ whole genome shotgun (WGS) entry which is preliminary data.</text>
</comment>
<dbReference type="Gene3D" id="6.10.140.2220">
    <property type="match status" value="1"/>
</dbReference>
<evidence type="ECO:0000256" key="1">
    <source>
        <dbReference type="ARBA" id="ARBA00022723"/>
    </source>
</evidence>
<dbReference type="InterPro" id="IPR002893">
    <property type="entry name" value="Znf_MYND"/>
</dbReference>
<keyword evidence="7" id="KW-1185">Reference proteome</keyword>
<keyword evidence="1" id="KW-0479">Metal-binding</keyword>
<dbReference type="Pfam" id="PF01753">
    <property type="entry name" value="zf-MYND"/>
    <property type="match status" value="1"/>
</dbReference>
<keyword evidence="2 4" id="KW-0863">Zinc-finger</keyword>
<organism evidence="6 7">
    <name type="scientific">Apiospora rasikravindrae</name>
    <dbReference type="NCBI Taxonomy" id="990691"/>
    <lineage>
        <taxon>Eukaryota</taxon>
        <taxon>Fungi</taxon>
        <taxon>Dikarya</taxon>
        <taxon>Ascomycota</taxon>
        <taxon>Pezizomycotina</taxon>
        <taxon>Sordariomycetes</taxon>
        <taxon>Xylariomycetidae</taxon>
        <taxon>Amphisphaeriales</taxon>
        <taxon>Apiosporaceae</taxon>
        <taxon>Apiospora</taxon>
    </lineage>
</organism>
<dbReference type="Proteomes" id="UP001444661">
    <property type="component" value="Unassembled WGS sequence"/>
</dbReference>
<evidence type="ECO:0000256" key="4">
    <source>
        <dbReference type="PROSITE-ProRule" id="PRU00134"/>
    </source>
</evidence>
<gene>
    <name evidence="6" type="ORF">PG993_004240</name>
</gene>
<dbReference type="PROSITE" id="PS50865">
    <property type="entry name" value="ZF_MYND_2"/>
    <property type="match status" value="1"/>
</dbReference>
<name>A0ABR1TC89_9PEZI</name>
<proteinExistence type="predicted"/>
<evidence type="ECO:0000313" key="7">
    <source>
        <dbReference type="Proteomes" id="UP001444661"/>
    </source>
</evidence>
<evidence type="ECO:0000313" key="6">
    <source>
        <dbReference type="EMBL" id="KAK8044216.1"/>
    </source>
</evidence>
<evidence type="ECO:0000259" key="5">
    <source>
        <dbReference type="PROSITE" id="PS50865"/>
    </source>
</evidence>
<evidence type="ECO:0000256" key="2">
    <source>
        <dbReference type="ARBA" id="ARBA00022771"/>
    </source>
</evidence>
<accession>A0ABR1TC89</accession>
<reference evidence="6 7" key="1">
    <citation type="submission" date="2023-01" db="EMBL/GenBank/DDBJ databases">
        <title>Analysis of 21 Apiospora genomes using comparative genomics revels a genus with tremendous synthesis potential of carbohydrate active enzymes and secondary metabolites.</title>
        <authorList>
            <person name="Sorensen T."/>
        </authorList>
    </citation>
    <scope>NUCLEOTIDE SEQUENCE [LARGE SCALE GENOMIC DNA]</scope>
    <source>
        <strain evidence="6 7">CBS 33761</strain>
    </source>
</reference>
<keyword evidence="3" id="KW-0862">Zinc</keyword>
<protein>
    <recommendedName>
        <fullName evidence="5">MYND-type domain-containing protein</fullName>
    </recommendedName>
</protein>
<sequence length="447" mass="51370">MDPKRERDRKIYDRKLFDGTFFPLPDAGRTMEQYDPSADKLCVMCEKTGMHRCGRCGTAYCSKKCQIEDWAIHKKICRDMAGAFAASQRPNEGSYRVLMFPDGDTFKLNWVFGHILMHREEHMAMIHEAELGVPPPSPTPTLDNLVINYSIPWRKCGHGLRIISRTRRDTTSTDGLSRSFMSLLPSTGHVMTWDSIFCITAEDTTDPSATKLLDFTPRDLRSVVDFFQSAKANPCIVNPSRFPVSLYNCEMWPAIKINCDGDIKRFKPFMPAGKKLPRYEPVTVSSVPLDSDRYDVFWANALDLPWVMSVPNTNGGLEELELLNITAMWFCTCMVKWDSEEDATKPLRLWNKIMGTVIVSHKRGAKLHPLHLRWLHTWKEDSDKVWESEDSAPNKDRHGMRDAMLGHKDRDARWVEAIDRAKQHWTLFLEKNKQDPDAATVVSPWDI</sequence>
<evidence type="ECO:0000256" key="3">
    <source>
        <dbReference type="ARBA" id="ARBA00022833"/>
    </source>
</evidence>
<feature type="domain" description="MYND-type" evidence="5">
    <location>
        <begin position="42"/>
        <end position="77"/>
    </location>
</feature>
<dbReference type="SUPFAM" id="SSF144232">
    <property type="entry name" value="HIT/MYND zinc finger-like"/>
    <property type="match status" value="1"/>
</dbReference>